<evidence type="ECO:0000256" key="1">
    <source>
        <dbReference type="SAM" id="Phobius"/>
    </source>
</evidence>
<keyword evidence="1" id="KW-1133">Transmembrane helix</keyword>
<reference evidence="2" key="1">
    <citation type="submission" date="2015-08" db="EMBL/GenBank/DDBJ databases">
        <title>Complete DNA Sequence of Pseudomonas syringae pv. actinidiae, the Causal Agent of Kiwifruit Canker Disease.</title>
        <authorList>
            <person name="Rikkerink E.H.A."/>
            <person name="Fineran P.C."/>
        </authorList>
    </citation>
    <scope>NUCLEOTIDE SEQUENCE</scope>
    <source>
        <strain evidence="2">DSM 13666</strain>
    </source>
</reference>
<feature type="transmembrane region" description="Helical" evidence="1">
    <location>
        <begin position="59"/>
        <end position="81"/>
    </location>
</feature>
<keyword evidence="1" id="KW-0472">Membrane</keyword>
<keyword evidence="1" id="KW-0812">Transmembrane</keyword>
<evidence type="ECO:0008006" key="3">
    <source>
        <dbReference type="Google" id="ProtNLM"/>
    </source>
</evidence>
<feature type="transmembrane region" description="Helical" evidence="1">
    <location>
        <begin position="131"/>
        <end position="149"/>
    </location>
</feature>
<dbReference type="PATRIC" id="fig|136160.3.peg.3292"/>
<gene>
    <name evidence="2" type="ORF">AMD02_14170</name>
</gene>
<feature type="transmembrane region" description="Helical" evidence="1">
    <location>
        <begin position="93"/>
        <end position="111"/>
    </location>
</feature>
<dbReference type="RefSeq" id="WP_053431711.1">
    <property type="nucleotide sequence ID" value="NZ_CP040441.1"/>
</dbReference>
<comment type="caution">
    <text evidence="2">The sequence shown here is derived from an EMBL/GenBank/DDBJ whole genome shotgun (WGS) entry which is preliminary data.</text>
</comment>
<proteinExistence type="predicted"/>
<dbReference type="PANTHER" id="PTHR40031:SF1">
    <property type="entry name" value="MEMBRANE-BOUND METAL-DEPENDENT HYDROLASE"/>
    <property type="match status" value="1"/>
</dbReference>
<sequence length="292" mass="33238">MDTVTHGLLGYGVYAAFKKPFMETHKKWYALASIVAAEIPDIDGLLFNDGEAYLRIHRGLTHSLLISPLMAALAVGIIYLVAFKKRKELSWKWIYFLSLFSVLSHLGADWLTTWGTGLLEPFVDSRYSLGFLPIVDLPILLFFITGFILRKKLGTKKAFRIVWIAIFMYVGSQGMQNLWIKQQVSEQYEETVVSASFIPTQFTVFGKNGNVIEIYSKSLWSEGEKTIIETVDDPLIVEKVLEDPYAETIAWFAPFYGITLDENEHHAVIFDPRFYNRGTSILETEVLVGEND</sequence>
<dbReference type="Pfam" id="PF04307">
    <property type="entry name" value="YdjM"/>
    <property type="match status" value="1"/>
</dbReference>
<accession>A0A0M0KLX5</accession>
<accession>A0A4Y7WUS2</accession>
<dbReference type="InterPro" id="IPR053170">
    <property type="entry name" value="Transcription_regulator"/>
</dbReference>
<dbReference type="InterPro" id="IPR007404">
    <property type="entry name" value="YdjM-like"/>
</dbReference>
<organism evidence="2">
    <name type="scientific">Halalkalibacterium halodurans</name>
    <name type="common">Bacillus halodurans</name>
    <dbReference type="NCBI Taxonomy" id="86665"/>
    <lineage>
        <taxon>Bacteria</taxon>
        <taxon>Bacillati</taxon>
        <taxon>Bacillota</taxon>
        <taxon>Bacilli</taxon>
        <taxon>Bacillales</taxon>
        <taxon>Bacillaceae</taxon>
        <taxon>Halalkalibacterium (ex Joshi et al. 2022)</taxon>
    </lineage>
</organism>
<name>A0A0M0KLX5_ALKHA</name>
<evidence type="ECO:0000313" key="2">
    <source>
        <dbReference type="EMBL" id="KOO39866.1"/>
    </source>
</evidence>
<dbReference type="EMBL" id="LILD01000001">
    <property type="protein sequence ID" value="KOO39866.1"/>
    <property type="molecule type" value="Genomic_DNA"/>
</dbReference>
<dbReference type="AlphaFoldDB" id="A0A0M0KLX5"/>
<dbReference type="GeneID" id="87596665"/>
<protein>
    <recommendedName>
        <fullName evidence="3">Inner membrane protein</fullName>
    </recommendedName>
</protein>
<dbReference type="PANTHER" id="PTHR40031">
    <property type="entry name" value="HYPOTHETICAL MEMBRANE SPANNING PROTEIN"/>
    <property type="match status" value="1"/>
</dbReference>
<feature type="transmembrane region" description="Helical" evidence="1">
    <location>
        <begin position="161"/>
        <end position="180"/>
    </location>
</feature>